<evidence type="ECO:0000256" key="1">
    <source>
        <dbReference type="ARBA" id="ARBA00022737"/>
    </source>
</evidence>
<dbReference type="Pfam" id="PF12796">
    <property type="entry name" value="Ank_2"/>
    <property type="match status" value="1"/>
</dbReference>
<dbReference type="InterPro" id="IPR002110">
    <property type="entry name" value="Ankyrin_rpt"/>
</dbReference>
<dbReference type="SMART" id="SM00248">
    <property type="entry name" value="ANK"/>
    <property type="match status" value="5"/>
</dbReference>
<dbReference type="PROSITE" id="PS50297">
    <property type="entry name" value="ANK_REP_REGION"/>
    <property type="match status" value="1"/>
</dbReference>
<evidence type="ECO:0000313" key="4">
    <source>
        <dbReference type="EMBL" id="CAE0113184.1"/>
    </source>
</evidence>
<evidence type="ECO:0000256" key="3">
    <source>
        <dbReference type="PROSITE-ProRule" id="PRU00023"/>
    </source>
</evidence>
<keyword evidence="2 3" id="KW-0040">ANK repeat</keyword>
<dbReference type="Pfam" id="PF00023">
    <property type="entry name" value="Ank"/>
    <property type="match status" value="1"/>
</dbReference>
<dbReference type="PANTHER" id="PTHR24198:SF165">
    <property type="entry name" value="ANKYRIN REPEAT-CONTAINING PROTEIN-RELATED"/>
    <property type="match status" value="1"/>
</dbReference>
<sequence length="212" mass="22351">MGSAPSSDAQNDEALFYATAHGDSEAVTELIAAAANVNHIQRDQDMATPAIAAAQEGNKECLRLLLEQPTLEIDRADQWGYAPCHMACKWGHPECLSLILAAGADPSCRTKDGATACHVAAEHDQVECLRSLVAAGANVELLCHGSTPYDVAVESGSEACIEYLEHVLCRPVTGMAVRRSARSTGVASVSKTKRVLSHLATSRAASVSLHST</sequence>
<gene>
    <name evidence="4" type="ORF">HERI1096_LOCUS13844</name>
</gene>
<dbReference type="InterPro" id="IPR036770">
    <property type="entry name" value="Ankyrin_rpt-contain_sf"/>
</dbReference>
<reference evidence="4" key="1">
    <citation type="submission" date="2021-01" db="EMBL/GenBank/DDBJ databases">
        <authorList>
            <person name="Corre E."/>
            <person name="Pelletier E."/>
            <person name="Niang G."/>
            <person name="Scheremetjew M."/>
            <person name="Finn R."/>
            <person name="Kale V."/>
            <person name="Holt S."/>
            <person name="Cochrane G."/>
            <person name="Meng A."/>
            <person name="Brown T."/>
            <person name="Cohen L."/>
        </authorList>
    </citation>
    <scope>NUCLEOTIDE SEQUENCE</scope>
    <source>
        <strain evidence="4">CCMP281</strain>
    </source>
</reference>
<feature type="repeat" description="ANK" evidence="3">
    <location>
        <begin position="79"/>
        <end position="111"/>
    </location>
</feature>
<name>A0A7S3ARW5_9EUKA</name>
<protein>
    <submittedName>
        <fullName evidence="4">Uncharacterized protein</fullName>
    </submittedName>
</protein>
<evidence type="ECO:0000256" key="2">
    <source>
        <dbReference type="ARBA" id="ARBA00023043"/>
    </source>
</evidence>
<dbReference type="PANTHER" id="PTHR24198">
    <property type="entry name" value="ANKYRIN REPEAT AND PROTEIN KINASE DOMAIN-CONTAINING PROTEIN"/>
    <property type="match status" value="1"/>
</dbReference>
<organism evidence="4">
    <name type="scientific">Haptolina ericina</name>
    <dbReference type="NCBI Taxonomy" id="156174"/>
    <lineage>
        <taxon>Eukaryota</taxon>
        <taxon>Haptista</taxon>
        <taxon>Haptophyta</taxon>
        <taxon>Prymnesiophyceae</taxon>
        <taxon>Prymnesiales</taxon>
        <taxon>Prymnesiaceae</taxon>
        <taxon>Haptolina</taxon>
    </lineage>
</organism>
<dbReference type="EMBL" id="HBHX01024865">
    <property type="protein sequence ID" value="CAE0113184.1"/>
    <property type="molecule type" value="Transcribed_RNA"/>
</dbReference>
<proteinExistence type="predicted"/>
<accession>A0A7S3ARW5</accession>
<dbReference type="AlphaFoldDB" id="A0A7S3ARW5"/>
<dbReference type="SUPFAM" id="SSF48403">
    <property type="entry name" value="Ankyrin repeat"/>
    <property type="match status" value="1"/>
</dbReference>
<keyword evidence="1" id="KW-0677">Repeat</keyword>
<dbReference type="PROSITE" id="PS50088">
    <property type="entry name" value="ANK_REPEAT"/>
    <property type="match status" value="2"/>
</dbReference>
<dbReference type="Gene3D" id="1.25.40.20">
    <property type="entry name" value="Ankyrin repeat-containing domain"/>
    <property type="match status" value="1"/>
</dbReference>
<feature type="repeat" description="ANK" evidence="3">
    <location>
        <begin position="112"/>
        <end position="144"/>
    </location>
</feature>